<keyword evidence="2" id="KW-0238">DNA-binding</keyword>
<dbReference type="PROSITE" id="PS01117">
    <property type="entry name" value="HTH_MARR_1"/>
    <property type="match status" value="1"/>
</dbReference>
<gene>
    <name evidence="5" type="ORF">EQZ20_12670</name>
</gene>
<sequence>MHVFDEDGTLLPEEKDAINALTKLPLKELNLEAVAVCANLYRTAQLLKNKMEQEVLSEHRLSWTAFSILYDLWVWRSMETKRLAETSGVSKATVSNITKTLERKELCSRKTDPRDRRIVYVAITEKGREVMENLYPRFHQGETELAGSLEKEEQKVMVGLLRKIIRNNE</sequence>
<organism evidence="5 6">
    <name type="scientific">Bacillus glycinifermentans</name>
    <dbReference type="NCBI Taxonomy" id="1664069"/>
    <lineage>
        <taxon>Bacteria</taxon>
        <taxon>Bacillati</taxon>
        <taxon>Bacillota</taxon>
        <taxon>Bacilli</taxon>
        <taxon>Bacillales</taxon>
        <taxon>Bacillaceae</taxon>
        <taxon>Bacillus</taxon>
    </lineage>
</organism>
<dbReference type="InterPro" id="IPR000835">
    <property type="entry name" value="HTH_MarR-typ"/>
</dbReference>
<evidence type="ECO:0000256" key="1">
    <source>
        <dbReference type="ARBA" id="ARBA00023015"/>
    </source>
</evidence>
<dbReference type="InterPro" id="IPR023187">
    <property type="entry name" value="Tscrpt_reg_MarR-type_CS"/>
</dbReference>
<dbReference type="GeneID" id="82853521"/>
<evidence type="ECO:0000256" key="3">
    <source>
        <dbReference type="ARBA" id="ARBA00023163"/>
    </source>
</evidence>
<evidence type="ECO:0000259" key="4">
    <source>
        <dbReference type="PROSITE" id="PS50995"/>
    </source>
</evidence>
<dbReference type="SMART" id="SM00347">
    <property type="entry name" value="HTH_MARR"/>
    <property type="match status" value="1"/>
</dbReference>
<dbReference type="GO" id="GO:0003677">
    <property type="term" value="F:DNA binding"/>
    <property type="evidence" value="ECO:0007669"/>
    <property type="project" value="UniProtKB-KW"/>
</dbReference>
<keyword evidence="3" id="KW-0804">Transcription</keyword>
<feature type="domain" description="HTH marR-type" evidence="4">
    <location>
        <begin position="33"/>
        <end position="166"/>
    </location>
</feature>
<proteinExistence type="predicted"/>
<dbReference type="SUPFAM" id="SSF46785">
    <property type="entry name" value="Winged helix' DNA-binding domain"/>
    <property type="match status" value="1"/>
</dbReference>
<protein>
    <submittedName>
        <fullName evidence="5">MarR family transcriptional regulator</fullName>
    </submittedName>
</protein>
<dbReference type="Pfam" id="PF01047">
    <property type="entry name" value="MarR"/>
    <property type="match status" value="1"/>
</dbReference>
<evidence type="ECO:0000313" key="5">
    <source>
        <dbReference type="EMBL" id="QAT67870.1"/>
    </source>
</evidence>
<dbReference type="GO" id="GO:0006950">
    <property type="term" value="P:response to stress"/>
    <property type="evidence" value="ECO:0007669"/>
    <property type="project" value="TreeGrafter"/>
</dbReference>
<dbReference type="PRINTS" id="PR00598">
    <property type="entry name" value="HTHMARR"/>
</dbReference>
<dbReference type="RefSeq" id="WP_099047108.1">
    <property type="nucleotide sequence ID" value="NZ_CP035232.1"/>
</dbReference>
<accession>A0AAJ3Z2T1</accession>
<evidence type="ECO:0000313" key="6">
    <source>
        <dbReference type="Proteomes" id="UP000288675"/>
    </source>
</evidence>
<evidence type="ECO:0000256" key="2">
    <source>
        <dbReference type="ARBA" id="ARBA00023125"/>
    </source>
</evidence>
<dbReference type="PANTHER" id="PTHR33164:SF89">
    <property type="entry name" value="MARR FAMILY REGULATORY PROTEIN"/>
    <property type="match status" value="1"/>
</dbReference>
<dbReference type="AlphaFoldDB" id="A0AAJ3Z2T1"/>
<dbReference type="Proteomes" id="UP000288675">
    <property type="component" value="Chromosome"/>
</dbReference>
<dbReference type="Gene3D" id="1.10.10.10">
    <property type="entry name" value="Winged helix-like DNA-binding domain superfamily/Winged helix DNA-binding domain"/>
    <property type="match status" value="1"/>
</dbReference>
<dbReference type="InterPro" id="IPR036388">
    <property type="entry name" value="WH-like_DNA-bd_sf"/>
</dbReference>
<dbReference type="EMBL" id="CP035232">
    <property type="protein sequence ID" value="QAT67870.1"/>
    <property type="molecule type" value="Genomic_DNA"/>
</dbReference>
<dbReference type="PROSITE" id="PS50995">
    <property type="entry name" value="HTH_MARR_2"/>
    <property type="match status" value="1"/>
</dbReference>
<dbReference type="GO" id="GO:0003700">
    <property type="term" value="F:DNA-binding transcription factor activity"/>
    <property type="evidence" value="ECO:0007669"/>
    <property type="project" value="InterPro"/>
</dbReference>
<dbReference type="PANTHER" id="PTHR33164">
    <property type="entry name" value="TRANSCRIPTIONAL REGULATOR, MARR FAMILY"/>
    <property type="match status" value="1"/>
</dbReference>
<reference evidence="5 6" key="1">
    <citation type="submission" date="2019-01" db="EMBL/GenBank/DDBJ databases">
        <title>Genome sequence of Bacillus glycinifermentans SRCM103574.</title>
        <authorList>
            <person name="Kong H.-J."/>
            <person name="Jeong S.-Y."/>
            <person name="Jeong D.-Y."/>
        </authorList>
    </citation>
    <scope>NUCLEOTIDE SEQUENCE [LARGE SCALE GENOMIC DNA]</scope>
    <source>
        <strain evidence="5 6">SRCM103574</strain>
    </source>
</reference>
<dbReference type="InterPro" id="IPR036390">
    <property type="entry name" value="WH_DNA-bd_sf"/>
</dbReference>
<keyword evidence="1" id="KW-0805">Transcription regulation</keyword>
<name>A0AAJ3Z2T1_9BACI</name>
<dbReference type="InterPro" id="IPR039422">
    <property type="entry name" value="MarR/SlyA-like"/>
</dbReference>